<keyword evidence="7 8" id="KW-0349">Heme</keyword>
<feature type="binding site" description="axial binding residue" evidence="7">
    <location>
        <position position="477"/>
    </location>
    <ligand>
        <name>heme</name>
        <dbReference type="ChEBI" id="CHEBI:30413"/>
    </ligand>
    <ligandPart>
        <name>Fe</name>
        <dbReference type="ChEBI" id="CHEBI:18248"/>
    </ligandPart>
</feature>
<evidence type="ECO:0000256" key="8">
    <source>
        <dbReference type="RuleBase" id="RU000461"/>
    </source>
</evidence>
<comment type="cofactor">
    <cofactor evidence="1 7">
        <name>heme</name>
        <dbReference type="ChEBI" id="CHEBI:30413"/>
    </cofactor>
</comment>
<dbReference type="EMBL" id="JAVRRD010000004">
    <property type="protein sequence ID" value="KAK5060098.1"/>
    <property type="molecule type" value="Genomic_DNA"/>
</dbReference>
<dbReference type="InterPro" id="IPR017972">
    <property type="entry name" value="Cyt_P450_CS"/>
</dbReference>
<reference evidence="9 10" key="1">
    <citation type="submission" date="2023-08" db="EMBL/GenBank/DDBJ databases">
        <title>Black Yeasts Isolated from many extreme environments.</title>
        <authorList>
            <person name="Coleine C."/>
            <person name="Stajich J.E."/>
            <person name="Selbmann L."/>
        </authorList>
    </citation>
    <scope>NUCLEOTIDE SEQUENCE [LARGE SCALE GENOMIC DNA]</scope>
    <source>
        <strain evidence="9 10">CCFEE 5792</strain>
    </source>
</reference>
<evidence type="ECO:0000256" key="2">
    <source>
        <dbReference type="ARBA" id="ARBA00010617"/>
    </source>
</evidence>
<dbReference type="CDD" id="cd11060">
    <property type="entry name" value="CYP57A1-like"/>
    <property type="match status" value="1"/>
</dbReference>
<dbReference type="InterPro" id="IPR050121">
    <property type="entry name" value="Cytochrome_P450_monoxygenase"/>
</dbReference>
<dbReference type="InterPro" id="IPR001128">
    <property type="entry name" value="Cyt_P450"/>
</dbReference>
<dbReference type="GO" id="GO:0020037">
    <property type="term" value="F:heme binding"/>
    <property type="evidence" value="ECO:0007669"/>
    <property type="project" value="InterPro"/>
</dbReference>
<dbReference type="FunFam" id="1.10.630.10:FF:000050">
    <property type="entry name" value="Cytochrome P450 monooxygenase"/>
    <property type="match status" value="1"/>
</dbReference>
<evidence type="ECO:0000256" key="3">
    <source>
        <dbReference type="ARBA" id="ARBA00022723"/>
    </source>
</evidence>
<dbReference type="Pfam" id="PF00067">
    <property type="entry name" value="p450"/>
    <property type="match status" value="1"/>
</dbReference>
<dbReference type="GO" id="GO:0004497">
    <property type="term" value="F:monooxygenase activity"/>
    <property type="evidence" value="ECO:0007669"/>
    <property type="project" value="UniProtKB-KW"/>
</dbReference>
<dbReference type="PANTHER" id="PTHR24305">
    <property type="entry name" value="CYTOCHROME P450"/>
    <property type="match status" value="1"/>
</dbReference>
<dbReference type="GO" id="GO:0016705">
    <property type="term" value="F:oxidoreductase activity, acting on paired donors, with incorporation or reduction of molecular oxygen"/>
    <property type="evidence" value="ECO:0007669"/>
    <property type="project" value="InterPro"/>
</dbReference>
<dbReference type="PANTHER" id="PTHR24305:SF188">
    <property type="entry name" value="P450, PUTATIVE (EUROFUNG)-RELATED"/>
    <property type="match status" value="1"/>
</dbReference>
<gene>
    <name evidence="9" type="ORF">LTR84_009982</name>
</gene>
<evidence type="ECO:0000256" key="1">
    <source>
        <dbReference type="ARBA" id="ARBA00001971"/>
    </source>
</evidence>
<dbReference type="Gene3D" id="1.10.630.10">
    <property type="entry name" value="Cytochrome P450"/>
    <property type="match status" value="1"/>
</dbReference>
<dbReference type="GeneID" id="89978140"/>
<protein>
    <recommendedName>
        <fullName evidence="11">Cytochrome P450</fullName>
    </recommendedName>
</protein>
<dbReference type="InterPro" id="IPR002403">
    <property type="entry name" value="Cyt_P450_E_grp-IV"/>
</dbReference>
<dbReference type="InterPro" id="IPR036396">
    <property type="entry name" value="Cyt_P450_sf"/>
</dbReference>
<accession>A0AAV9NNM0</accession>
<evidence type="ECO:0000313" key="10">
    <source>
        <dbReference type="Proteomes" id="UP001358417"/>
    </source>
</evidence>
<evidence type="ECO:0008006" key="11">
    <source>
        <dbReference type="Google" id="ProtNLM"/>
    </source>
</evidence>
<keyword evidence="10" id="KW-1185">Reference proteome</keyword>
<dbReference type="RefSeq" id="XP_064709919.1">
    <property type="nucleotide sequence ID" value="XM_064853520.1"/>
</dbReference>
<keyword evidence="4 8" id="KW-0560">Oxidoreductase</keyword>
<comment type="similarity">
    <text evidence="2 8">Belongs to the cytochrome P450 family.</text>
</comment>
<dbReference type="PROSITE" id="PS00086">
    <property type="entry name" value="CYTOCHROME_P450"/>
    <property type="match status" value="1"/>
</dbReference>
<evidence type="ECO:0000256" key="4">
    <source>
        <dbReference type="ARBA" id="ARBA00023002"/>
    </source>
</evidence>
<dbReference type="Proteomes" id="UP001358417">
    <property type="component" value="Unassembled WGS sequence"/>
</dbReference>
<evidence type="ECO:0000313" key="9">
    <source>
        <dbReference type="EMBL" id="KAK5060098.1"/>
    </source>
</evidence>
<dbReference type="PRINTS" id="PR00465">
    <property type="entry name" value="EP450IV"/>
</dbReference>
<proteinExistence type="inferred from homology"/>
<organism evidence="9 10">
    <name type="scientific">Exophiala bonariae</name>
    <dbReference type="NCBI Taxonomy" id="1690606"/>
    <lineage>
        <taxon>Eukaryota</taxon>
        <taxon>Fungi</taxon>
        <taxon>Dikarya</taxon>
        <taxon>Ascomycota</taxon>
        <taxon>Pezizomycotina</taxon>
        <taxon>Eurotiomycetes</taxon>
        <taxon>Chaetothyriomycetidae</taxon>
        <taxon>Chaetothyriales</taxon>
        <taxon>Herpotrichiellaceae</taxon>
        <taxon>Exophiala</taxon>
    </lineage>
</organism>
<keyword evidence="3 7" id="KW-0479">Metal-binding</keyword>
<keyword evidence="5 7" id="KW-0408">Iron</keyword>
<dbReference type="SUPFAM" id="SSF48264">
    <property type="entry name" value="Cytochrome P450"/>
    <property type="match status" value="1"/>
</dbReference>
<dbReference type="GO" id="GO:0005506">
    <property type="term" value="F:iron ion binding"/>
    <property type="evidence" value="ECO:0007669"/>
    <property type="project" value="InterPro"/>
</dbReference>
<name>A0AAV9NNM0_9EURO</name>
<evidence type="ECO:0000256" key="6">
    <source>
        <dbReference type="ARBA" id="ARBA00023033"/>
    </source>
</evidence>
<sequence length="533" mass="60918">MKRPSTKNLPIEARLLPFRCPCRSFKDVKVGEEAMLELPGMQSAVLLGVVVASFWLVYKLSEAAVDPLRSVPGPTLARLSRVWYLSQVRRGNFEKKNIELHEQYGPIVRISPDHYSLADPAAIKQVYRINSNFEKSAWYEAWKHPAPEQWTTFADRNVKRHADTRRRLQGLYAMSSVSQYEKFVDQTTEVLLSRMDDLAGNAQTINMTFWLQYYAFDVIGNITFSTPFGFLEKGEDIDNILVALENNLLYSTLVGIFPEWHPRLFQWLQKLPGSGAGARVKLLRFVADTISIKWAEKAQVGDSHDFLDRLMEINAKEPEKVTEYHIFAMVIGNVFAGSDTTAVSLSAVVYNLIRNPNVMQKLRQQIVDIEPTGKITWKQSQSMPYLLAVIKEALRVHPATGLPLWRVTPRGGAQILDRFFPAGSVVGINTWTMHYNQDVFGPDAQTFRPERWLTADAETLKEMNASYMPFGLGTRTCLGRHISTLEMCKLVPRLVVAYDFALAKPKKEWNTSNFWFVRPTDFHVYVTKRKSER</sequence>
<dbReference type="AlphaFoldDB" id="A0AAV9NNM0"/>
<evidence type="ECO:0000256" key="5">
    <source>
        <dbReference type="ARBA" id="ARBA00023004"/>
    </source>
</evidence>
<comment type="caution">
    <text evidence="9">The sequence shown here is derived from an EMBL/GenBank/DDBJ whole genome shotgun (WGS) entry which is preliminary data.</text>
</comment>
<keyword evidence="6 8" id="KW-0503">Monooxygenase</keyword>
<dbReference type="PRINTS" id="PR00385">
    <property type="entry name" value="P450"/>
</dbReference>
<evidence type="ECO:0000256" key="7">
    <source>
        <dbReference type="PIRSR" id="PIRSR602403-1"/>
    </source>
</evidence>